<accession>A0ABT0S5U7</accession>
<comment type="caution">
    <text evidence="2">The sequence shown here is derived from an EMBL/GenBank/DDBJ whole genome shotgun (WGS) entry which is preliminary data.</text>
</comment>
<dbReference type="EMBL" id="JAMGBB010000001">
    <property type="protein sequence ID" value="MCL6739763.1"/>
    <property type="molecule type" value="Genomic_DNA"/>
</dbReference>
<evidence type="ECO:0000313" key="2">
    <source>
        <dbReference type="EMBL" id="MCL6739763.1"/>
    </source>
</evidence>
<feature type="signal peptide" evidence="1">
    <location>
        <begin position="1"/>
        <end position="21"/>
    </location>
</feature>
<gene>
    <name evidence="2" type="ORF">LZ518_01230</name>
</gene>
<keyword evidence="3" id="KW-1185">Reference proteome</keyword>
<name>A0ABT0S5U7_9SPHN</name>
<dbReference type="RefSeq" id="WP_249914238.1">
    <property type="nucleotide sequence ID" value="NZ_JAMGBB010000001.1"/>
</dbReference>
<protein>
    <recommendedName>
        <fullName evidence="4">DUF2059 domain-containing protein</fullName>
    </recommendedName>
</protein>
<reference evidence="2" key="1">
    <citation type="submission" date="2022-05" db="EMBL/GenBank/DDBJ databases">
        <authorList>
            <person name="Jo J.-H."/>
            <person name="Im W.-T."/>
        </authorList>
    </citation>
    <scope>NUCLEOTIDE SEQUENCE</scope>
    <source>
        <strain evidence="2">RB56-2</strain>
    </source>
</reference>
<organism evidence="2 3">
    <name type="scientific">Sphingomonas brevis</name>
    <dbReference type="NCBI Taxonomy" id="2908206"/>
    <lineage>
        <taxon>Bacteria</taxon>
        <taxon>Pseudomonadati</taxon>
        <taxon>Pseudomonadota</taxon>
        <taxon>Alphaproteobacteria</taxon>
        <taxon>Sphingomonadales</taxon>
        <taxon>Sphingomonadaceae</taxon>
        <taxon>Sphingomonas</taxon>
    </lineage>
</organism>
<feature type="chain" id="PRO_5046624219" description="DUF2059 domain-containing protein" evidence="1">
    <location>
        <begin position="22"/>
        <end position="143"/>
    </location>
</feature>
<evidence type="ECO:0000256" key="1">
    <source>
        <dbReference type="SAM" id="SignalP"/>
    </source>
</evidence>
<keyword evidence="1" id="KW-0732">Signal</keyword>
<sequence length="143" mass="15468">MRASVSLVLLLLTPLASAAHASPADSDIVVRADVARSEIERILNADNLDTEQLSPQDVADLLASIPRGRAPDDFWQAYQIHVDAWVHLAELTDGEMDEGDDVPPEALDNAEGAINLTFDLVESIARSYGAKIPIPIGEVRRMA</sequence>
<proteinExistence type="predicted"/>
<evidence type="ECO:0000313" key="3">
    <source>
        <dbReference type="Proteomes" id="UP001165383"/>
    </source>
</evidence>
<evidence type="ECO:0008006" key="4">
    <source>
        <dbReference type="Google" id="ProtNLM"/>
    </source>
</evidence>
<dbReference type="Proteomes" id="UP001165383">
    <property type="component" value="Unassembled WGS sequence"/>
</dbReference>